<name>A0A1H6HJF6_MAGFU</name>
<dbReference type="InterPro" id="IPR035965">
    <property type="entry name" value="PAS-like_dom_sf"/>
</dbReference>
<dbReference type="SMART" id="SM00267">
    <property type="entry name" value="GGDEF"/>
    <property type="match status" value="1"/>
</dbReference>
<dbReference type="SMART" id="SM00091">
    <property type="entry name" value="PAS"/>
    <property type="match status" value="1"/>
</dbReference>
<dbReference type="EMBL" id="FNWO01000006">
    <property type="protein sequence ID" value="SEH35939.1"/>
    <property type="molecule type" value="Genomic_DNA"/>
</dbReference>
<dbReference type="Pfam" id="PF00990">
    <property type="entry name" value="GGDEF"/>
    <property type="match status" value="1"/>
</dbReference>
<dbReference type="Gene3D" id="3.30.450.20">
    <property type="entry name" value="PAS domain"/>
    <property type="match status" value="1"/>
</dbReference>
<dbReference type="NCBIfam" id="TIGR00254">
    <property type="entry name" value="GGDEF"/>
    <property type="match status" value="1"/>
</dbReference>
<dbReference type="GO" id="GO:0052621">
    <property type="term" value="F:diguanylate cyclase activity"/>
    <property type="evidence" value="ECO:0007669"/>
    <property type="project" value="UniProtKB-EC"/>
</dbReference>
<feature type="domain" description="GGDEF" evidence="5">
    <location>
        <begin position="267"/>
        <end position="402"/>
    </location>
</feature>
<dbReference type="OrthoDB" id="7326651at2"/>
<dbReference type="InterPro" id="IPR000014">
    <property type="entry name" value="PAS"/>
</dbReference>
<dbReference type="CDD" id="cd01949">
    <property type="entry name" value="GGDEF"/>
    <property type="match status" value="1"/>
</dbReference>
<dbReference type="FunFam" id="3.30.70.270:FF:000001">
    <property type="entry name" value="Diguanylate cyclase domain protein"/>
    <property type="match status" value="1"/>
</dbReference>
<dbReference type="InterPro" id="IPR050469">
    <property type="entry name" value="Diguanylate_Cyclase"/>
</dbReference>
<evidence type="ECO:0000313" key="7">
    <source>
        <dbReference type="Proteomes" id="UP000182983"/>
    </source>
</evidence>
<dbReference type="CDD" id="cd00130">
    <property type="entry name" value="PAS"/>
    <property type="match status" value="1"/>
</dbReference>
<dbReference type="GO" id="GO:0043709">
    <property type="term" value="P:cell adhesion involved in single-species biofilm formation"/>
    <property type="evidence" value="ECO:0007669"/>
    <property type="project" value="TreeGrafter"/>
</dbReference>
<dbReference type="InterPro" id="IPR043128">
    <property type="entry name" value="Rev_trsase/Diguanyl_cyclase"/>
</dbReference>
<dbReference type="Pfam" id="PF00989">
    <property type="entry name" value="PAS"/>
    <property type="match status" value="1"/>
</dbReference>
<feature type="region of interest" description="Disordered" evidence="3">
    <location>
        <begin position="1"/>
        <end position="27"/>
    </location>
</feature>
<dbReference type="InterPro" id="IPR029787">
    <property type="entry name" value="Nucleotide_cyclase"/>
</dbReference>
<dbReference type="GO" id="GO:1902201">
    <property type="term" value="P:negative regulation of bacterial-type flagellum-dependent cell motility"/>
    <property type="evidence" value="ECO:0007669"/>
    <property type="project" value="TreeGrafter"/>
</dbReference>
<comment type="catalytic activity">
    <reaction evidence="2">
        <text>2 GTP = 3',3'-c-di-GMP + 2 diphosphate</text>
        <dbReference type="Rhea" id="RHEA:24898"/>
        <dbReference type="ChEBI" id="CHEBI:33019"/>
        <dbReference type="ChEBI" id="CHEBI:37565"/>
        <dbReference type="ChEBI" id="CHEBI:58805"/>
        <dbReference type="EC" id="2.7.7.65"/>
    </reaction>
</comment>
<dbReference type="SUPFAM" id="SSF55785">
    <property type="entry name" value="PYP-like sensor domain (PAS domain)"/>
    <property type="match status" value="1"/>
</dbReference>
<evidence type="ECO:0000256" key="2">
    <source>
        <dbReference type="ARBA" id="ARBA00034247"/>
    </source>
</evidence>
<evidence type="ECO:0000259" key="5">
    <source>
        <dbReference type="PROSITE" id="PS50887"/>
    </source>
</evidence>
<dbReference type="EC" id="2.7.7.65" evidence="1"/>
<feature type="domain" description="PAS" evidence="4">
    <location>
        <begin position="118"/>
        <end position="169"/>
    </location>
</feature>
<reference evidence="7" key="1">
    <citation type="submission" date="2016-10" db="EMBL/GenBank/DDBJ databases">
        <authorList>
            <person name="Varghese N."/>
            <person name="Submissions S."/>
        </authorList>
    </citation>
    <scope>NUCLEOTIDE SEQUENCE [LARGE SCALE GENOMIC DNA]</scope>
    <source>
        <strain evidence="7">DSM 13234</strain>
    </source>
</reference>
<accession>A0A1H6HJF6</accession>
<dbReference type="Gene3D" id="3.30.70.270">
    <property type="match status" value="1"/>
</dbReference>
<dbReference type="NCBIfam" id="TIGR00229">
    <property type="entry name" value="sensory_box"/>
    <property type="match status" value="1"/>
</dbReference>
<dbReference type="PANTHER" id="PTHR45138:SF9">
    <property type="entry name" value="DIGUANYLATE CYCLASE DGCM-RELATED"/>
    <property type="match status" value="1"/>
</dbReference>
<sequence>MSSFNRFRAAGPSSLMASAHPGGDSPALRAVRTLRDAASQPRMMIAQPFGPQGERPESDPARAFGANKPHPTAGWIPPTALAALINGLRRWIRLRALKIIDEIAERRMIDRTRTLDSSRHVSDHLLEQLPVPVWVEDESGRLVHHNRAFRALFRREAEALIGRSVAELLPETSDSIPVETRLDTGERRLDVIIGRCRLTLPASSPDFRSIAPVGGRIGTITDITERKEIERRLRELATTDDLTGALSRRAFFAAVEQEAERSSRYGSKMSLMMIDLDHFKQVNDRFGHAAGDRALKLAAQAMVEGLRDIDALGRMGGEEFAVLLPQTSLSGAIEVAERLRKSVAAIAIPVDPHPMTVQLTVSIGVAERLDDESDFDRVLSRADAALYRAKDEGRDRVVFDQPRHRDIFPA</sequence>
<dbReference type="Proteomes" id="UP000182983">
    <property type="component" value="Unassembled WGS sequence"/>
</dbReference>
<protein>
    <recommendedName>
        <fullName evidence="1">diguanylate cyclase</fullName>
        <ecNumber evidence="1">2.7.7.65</ecNumber>
    </recommendedName>
</protein>
<dbReference type="PROSITE" id="PS50887">
    <property type="entry name" value="GGDEF"/>
    <property type="match status" value="1"/>
</dbReference>
<dbReference type="PROSITE" id="PS50112">
    <property type="entry name" value="PAS"/>
    <property type="match status" value="1"/>
</dbReference>
<evidence type="ECO:0000256" key="1">
    <source>
        <dbReference type="ARBA" id="ARBA00012528"/>
    </source>
</evidence>
<dbReference type="PANTHER" id="PTHR45138">
    <property type="entry name" value="REGULATORY COMPONENTS OF SENSORY TRANSDUCTION SYSTEM"/>
    <property type="match status" value="1"/>
</dbReference>
<dbReference type="SUPFAM" id="SSF55073">
    <property type="entry name" value="Nucleotide cyclase"/>
    <property type="match status" value="1"/>
</dbReference>
<dbReference type="InterPro" id="IPR013767">
    <property type="entry name" value="PAS_fold"/>
</dbReference>
<dbReference type="GO" id="GO:0005886">
    <property type="term" value="C:plasma membrane"/>
    <property type="evidence" value="ECO:0007669"/>
    <property type="project" value="TreeGrafter"/>
</dbReference>
<dbReference type="InterPro" id="IPR000160">
    <property type="entry name" value="GGDEF_dom"/>
</dbReference>
<evidence type="ECO:0000256" key="3">
    <source>
        <dbReference type="SAM" id="MobiDB-lite"/>
    </source>
</evidence>
<dbReference type="AlphaFoldDB" id="A0A1H6HJF6"/>
<evidence type="ECO:0000259" key="4">
    <source>
        <dbReference type="PROSITE" id="PS50112"/>
    </source>
</evidence>
<dbReference type="GO" id="GO:0006355">
    <property type="term" value="P:regulation of DNA-templated transcription"/>
    <property type="evidence" value="ECO:0007669"/>
    <property type="project" value="InterPro"/>
</dbReference>
<gene>
    <name evidence="6" type="ORF">SAMN04244559_01868</name>
</gene>
<proteinExistence type="predicted"/>
<organism evidence="6 7">
    <name type="scientific">Magnetospirillum fulvum</name>
    <name type="common">Rhodospirillum fulvum</name>
    <dbReference type="NCBI Taxonomy" id="1082"/>
    <lineage>
        <taxon>Bacteria</taxon>
        <taxon>Pseudomonadati</taxon>
        <taxon>Pseudomonadota</taxon>
        <taxon>Alphaproteobacteria</taxon>
        <taxon>Rhodospirillales</taxon>
        <taxon>Rhodospirillaceae</taxon>
        <taxon>Magnetospirillum</taxon>
    </lineage>
</organism>
<keyword evidence="7" id="KW-1185">Reference proteome</keyword>
<evidence type="ECO:0000313" key="6">
    <source>
        <dbReference type="EMBL" id="SEH35939.1"/>
    </source>
</evidence>